<protein>
    <submittedName>
        <fullName evidence="3">N-acetylglucosaminyldiphosphoundecaprenol N-acetyl-beta-D-mannosaminyltransferase</fullName>
        <ecNumber evidence="3">2.4.1.187</ecNumber>
    </submittedName>
</protein>
<evidence type="ECO:0000256" key="1">
    <source>
        <dbReference type="ARBA" id="ARBA00022676"/>
    </source>
</evidence>
<dbReference type="Proteomes" id="UP000561459">
    <property type="component" value="Unassembled WGS sequence"/>
</dbReference>
<dbReference type="CDD" id="cd06533">
    <property type="entry name" value="Glyco_transf_WecG_TagA"/>
    <property type="match status" value="1"/>
</dbReference>
<dbReference type="EMBL" id="JACIDY010000001">
    <property type="protein sequence ID" value="MBB3938919.1"/>
    <property type="molecule type" value="Genomic_DNA"/>
</dbReference>
<comment type="caution">
    <text evidence="3">The sequence shown here is derived from an EMBL/GenBank/DDBJ whole genome shotgun (WGS) entry which is preliminary data.</text>
</comment>
<evidence type="ECO:0000313" key="3">
    <source>
        <dbReference type="EMBL" id="MBB3938919.1"/>
    </source>
</evidence>
<dbReference type="EC" id="2.4.1.187" evidence="3"/>
<reference evidence="3 4" key="1">
    <citation type="submission" date="2020-08" db="EMBL/GenBank/DDBJ databases">
        <title>Genomic Encyclopedia of Type Strains, Phase IV (KMG-IV): sequencing the most valuable type-strain genomes for metagenomic binning, comparative biology and taxonomic classification.</title>
        <authorList>
            <person name="Goeker M."/>
        </authorList>
    </citation>
    <scope>NUCLEOTIDE SEQUENCE [LARGE SCALE GENOMIC DNA]</scope>
    <source>
        <strain evidence="3 4">DSM 27568</strain>
    </source>
</reference>
<name>A0A7W6BZG9_9SPHN</name>
<gene>
    <name evidence="3" type="ORF">GGR39_000548</name>
</gene>
<organism evidence="3 4">
    <name type="scientific">Novosphingobium fluoreni</name>
    <dbReference type="NCBI Taxonomy" id="1391222"/>
    <lineage>
        <taxon>Bacteria</taxon>
        <taxon>Pseudomonadati</taxon>
        <taxon>Pseudomonadota</taxon>
        <taxon>Alphaproteobacteria</taxon>
        <taxon>Sphingomonadales</taxon>
        <taxon>Sphingomonadaceae</taxon>
        <taxon>Novosphingobium</taxon>
    </lineage>
</organism>
<dbReference type="PANTHER" id="PTHR34136:SF1">
    <property type="entry name" value="UDP-N-ACETYL-D-MANNOSAMINURONIC ACID TRANSFERASE"/>
    <property type="match status" value="1"/>
</dbReference>
<keyword evidence="2 3" id="KW-0808">Transferase</keyword>
<dbReference type="GO" id="GO:0047244">
    <property type="term" value="F:N-acetylglucosaminyldiphosphoundecaprenol N-acetyl-beta-D-mannosaminyltransferase activity"/>
    <property type="evidence" value="ECO:0007669"/>
    <property type="project" value="UniProtKB-EC"/>
</dbReference>
<accession>A0A7W6BZG9</accession>
<keyword evidence="4" id="KW-1185">Reference proteome</keyword>
<dbReference type="NCBIfam" id="TIGR00696">
    <property type="entry name" value="wecG_tagA_cpsF"/>
    <property type="match status" value="1"/>
</dbReference>
<dbReference type="PANTHER" id="PTHR34136">
    <property type="match status" value="1"/>
</dbReference>
<dbReference type="RefSeq" id="WP_183615755.1">
    <property type="nucleotide sequence ID" value="NZ_JACIDY010000001.1"/>
</dbReference>
<sequence length="270" mass="30115">MHIPPEDRSGVLKGDSRRRSVPDTFNLFGVDVSITSSEQVCELIESWACYDGEAHSVAFPDTHALVKAHDNDQMCAALADADVVCPDGHPIAFLGRWLKGVPANRTCGPDTMLALCRRSPKSGLRHYFYGAGPGVAEKLADEFKRLFPGIKIVGAESPPMRPLTPEEDAVAMDRILKSRPNVLWVGLGAPKQEIWMLNHKKHLPGVTLLAVGAAFDFHSGRIKRAPSWMRRIGMEWIYRAGSEPKRLGSRYLKVIPRFMFLASREIFVRR</sequence>
<proteinExistence type="predicted"/>
<dbReference type="Pfam" id="PF03808">
    <property type="entry name" value="Glyco_tran_WecG"/>
    <property type="match status" value="1"/>
</dbReference>
<evidence type="ECO:0000313" key="4">
    <source>
        <dbReference type="Proteomes" id="UP000561459"/>
    </source>
</evidence>
<dbReference type="AlphaFoldDB" id="A0A7W6BZG9"/>
<evidence type="ECO:0000256" key="2">
    <source>
        <dbReference type="ARBA" id="ARBA00022679"/>
    </source>
</evidence>
<dbReference type="InterPro" id="IPR004629">
    <property type="entry name" value="WecG_TagA_CpsF"/>
</dbReference>
<keyword evidence="1 3" id="KW-0328">Glycosyltransferase</keyword>